<feature type="region of interest" description="Disordered" evidence="13">
    <location>
        <begin position="166"/>
        <end position="197"/>
    </location>
</feature>
<comment type="caution">
    <text evidence="16">The sequence shown here is derived from an EMBL/GenBank/DDBJ whole genome shotgun (WGS) entry which is preliminary data.</text>
</comment>
<dbReference type="Gene3D" id="3.40.50.11980">
    <property type="match status" value="1"/>
</dbReference>
<dbReference type="PANTHER" id="PTHR13547:SF7">
    <property type="entry name" value="RIBONUCLEASE P"/>
    <property type="match status" value="1"/>
</dbReference>
<evidence type="ECO:0000256" key="11">
    <source>
        <dbReference type="ARBA" id="ARBA00022842"/>
    </source>
</evidence>
<feature type="region of interest" description="Disordered" evidence="13">
    <location>
        <begin position="132"/>
        <end position="153"/>
    </location>
</feature>
<evidence type="ECO:0000256" key="7">
    <source>
        <dbReference type="ARBA" id="ARBA00022723"/>
    </source>
</evidence>
<evidence type="ECO:0000256" key="8">
    <source>
        <dbReference type="ARBA" id="ARBA00022737"/>
    </source>
</evidence>
<dbReference type="PANTHER" id="PTHR13547">
    <property type="match status" value="1"/>
</dbReference>
<keyword evidence="6" id="KW-0540">Nuclease</keyword>
<feature type="compositionally biased region" description="Low complexity" evidence="13">
    <location>
        <begin position="326"/>
        <end position="341"/>
    </location>
</feature>
<dbReference type="GO" id="GO:0046872">
    <property type="term" value="F:metal ion binding"/>
    <property type="evidence" value="ECO:0007669"/>
    <property type="project" value="UniProtKB-KW"/>
</dbReference>
<feature type="region of interest" description="Disordered" evidence="13">
    <location>
        <begin position="311"/>
        <end position="350"/>
    </location>
</feature>
<feature type="domain" description="PROP1-like PPR" evidence="15">
    <location>
        <begin position="192"/>
        <end position="250"/>
    </location>
</feature>
<evidence type="ECO:0000259" key="15">
    <source>
        <dbReference type="Pfam" id="PF17177"/>
    </source>
</evidence>
<evidence type="ECO:0000256" key="2">
    <source>
        <dbReference type="ARBA" id="ARBA00001946"/>
    </source>
</evidence>
<reference evidence="16 17" key="1">
    <citation type="submission" date="2021-09" db="EMBL/GenBank/DDBJ databases">
        <title>Genomic insights and catalytic innovation underlie evolution of tropane alkaloids biosynthesis.</title>
        <authorList>
            <person name="Wang Y.-J."/>
            <person name="Tian T."/>
            <person name="Huang J.-P."/>
            <person name="Huang S.-X."/>
        </authorList>
    </citation>
    <scope>NUCLEOTIDE SEQUENCE [LARGE SCALE GENOMIC DNA]</scope>
    <source>
        <strain evidence="16">KIB-2018</strain>
        <tissue evidence="16">Leaf</tissue>
    </source>
</reference>
<evidence type="ECO:0000256" key="13">
    <source>
        <dbReference type="SAM" id="MobiDB-lite"/>
    </source>
</evidence>
<keyword evidence="5" id="KW-0819">tRNA processing</keyword>
<dbReference type="GO" id="GO:0004526">
    <property type="term" value="F:ribonuclease P activity"/>
    <property type="evidence" value="ECO:0007669"/>
    <property type="project" value="UniProtKB-EC"/>
</dbReference>
<organism evidence="16 17">
    <name type="scientific">Erythroxylum novogranatense</name>
    <dbReference type="NCBI Taxonomy" id="1862640"/>
    <lineage>
        <taxon>Eukaryota</taxon>
        <taxon>Viridiplantae</taxon>
        <taxon>Streptophyta</taxon>
        <taxon>Embryophyta</taxon>
        <taxon>Tracheophyta</taxon>
        <taxon>Spermatophyta</taxon>
        <taxon>Magnoliopsida</taxon>
        <taxon>eudicotyledons</taxon>
        <taxon>Gunneridae</taxon>
        <taxon>Pentapetalae</taxon>
        <taxon>rosids</taxon>
        <taxon>fabids</taxon>
        <taxon>Malpighiales</taxon>
        <taxon>Erythroxylaceae</taxon>
        <taxon>Erythroxylum</taxon>
    </lineage>
</organism>
<dbReference type="InterPro" id="IPR011990">
    <property type="entry name" value="TPR-like_helical_dom_sf"/>
</dbReference>
<evidence type="ECO:0000256" key="5">
    <source>
        <dbReference type="ARBA" id="ARBA00022694"/>
    </source>
</evidence>
<comment type="similarity">
    <text evidence="3">Belongs to the PPR family. P subfamily.</text>
</comment>
<dbReference type="GO" id="GO:0001682">
    <property type="term" value="P:tRNA 5'-leader removal"/>
    <property type="evidence" value="ECO:0007669"/>
    <property type="project" value="TreeGrafter"/>
</dbReference>
<evidence type="ECO:0000313" key="17">
    <source>
        <dbReference type="Proteomes" id="UP001159364"/>
    </source>
</evidence>
<feature type="domain" description="PROP1-like PPR" evidence="15">
    <location>
        <begin position="368"/>
        <end position="512"/>
    </location>
</feature>
<evidence type="ECO:0000256" key="1">
    <source>
        <dbReference type="ARBA" id="ARBA00000928"/>
    </source>
</evidence>
<dbReference type="Proteomes" id="UP001159364">
    <property type="component" value="Linkage Group LG04"/>
</dbReference>
<evidence type="ECO:0000313" key="16">
    <source>
        <dbReference type="EMBL" id="KAJ8768762.1"/>
    </source>
</evidence>
<evidence type="ECO:0000256" key="10">
    <source>
        <dbReference type="ARBA" id="ARBA00022833"/>
    </source>
</evidence>
<proteinExistence type="inferred from homology"/>
<evidence type="ECO:0000256" key="3">
    <source>
        <dbReference type="ARBA" id="ARBA00007626"/>
    </source>
</evidence>
<keyword evidence="9" id="KW-0378">Hydrolase</keyword>
<keyword evidence="11" id="KW-0460">Magnesium</keyword>
<feature type="compositionally biased region" description="Basic and acidic residues" evidence="13">
    <location>
        <begin position="175"/>
        <end position="190"/>
    </location>
</feature>
<evidence type="ECO:0000256" key="4">
    <source>
        <dbReference type="ARBA" id="ARBA00012179"/>
    </source>
</evidence>
<comment type="cofactor">
    <cofactor evidence="2">
        <name>Mg(2+)</name>
        <dbReference type="ChEBI" id="CHEBI:18420"/>
    </cofactor>
</comment>
<keyword evidence="12" id="KW-0464">Manganese</keyword>
<dbReference type="Pfam" id="PF16953">
    <property type="entry name" value="PRORP"/>
    <property type="match status" value="1"/>
</dbReference>
<dbReference type="Gene3D" id="1.25.40.10">
    <property type="entry name" value="Tetratricopeptide repeat domain"/>
    <property type="match status" value="1"/>
</dbReference>
<dbReference type="Pfam" id="PF17177">
    <property type="entry name" value="PPR_long"/>
    <property type="match status" value="2"/>
</dbReference>
<comment type="catalytic activity">
    <reaction evidence="1">
        <text>Endonucleolytic cleavage of RNA, removing 5'-extranucleotides from tRNA precursor.</text>
        <dbReference type="EC" id="3.1.26.5"/>
    </reaction>
</comment>
<keyword evidence="8" id="KW-0677">Repeat</keyword>
<feature type="region of interest" description="Disordered" evidence="13">
    <location>
        <begin position="268"/>
        <end position="296"/>
    </location>
</feature>
<evidence type="ECO:0000256" key="6">
    <source>
        <dbReference type="ARBA" id="ARBA00022722"/>
    </source>
</evidence>
<dbReference type="FunFam" id="3.40.50.11980:FF:000002">
    <property type="entry name" value="Proteinaceous RNase P 2"/>
    <property type="match status" value="1"/>
</dbReference>
<keyword evidence="10" id="KW-0862">Zinc</keyword>
<evidence type="ECO:0000256" key="9">
    <source>
        <dbReference type="ARBA" id="ARBA00022801"/>
    </source>
</evidence>
<keyword evidence="17" id="KW-1185">Reference proteome</keyword>
<dbReference type="EC" id="3.1.26.5" evidence="4"/>
<dbReference type="InterPro" id="IPR033443">
    <property type="entry name" value="PROP1-like_PPR_dom"/>
</dbReference>
<gene>
    <name evidence="16" type="ORF">K2173_023666</name>
</gene>
<dbReference type="InterPro" id="IPR031595">
    <property type="entry name" value="PRORP_C"/>
</dbReference>
<evidence type="ECO:0000256" key="12">
    <source>
        <dbReference type="ARBA" id="ARBA00023211"/>
    </source>
</evidence>
<feature type="domain" description="PRORP" evidence="14">
    <location>
        <begin position="554"/>
        <end position="779"/>
    </location>
</feature>
<accession>A0AAV8TPA6</accession>
<dbReference type="FunFam" id="1.25.40.10:FF:003531">
    <property type="entry name" value="Uncharacterized protein"/>
    <property type="match status" value="1"/>
</dbReference>
<dbReference type="AlphaFoldDB" id="A0AAV8TPA6"/>
<keyword evidence="7" id="KW-0479">Metal-binding</keyword>
<sequence>MAFFTFNILHQKSLLSRPLSKCPSPLLNTAEFPCFFHLLVSSPPKHTPFSSVVAHASSTRAHLSPTDRLTPEMTTNSKSERKTGSGLSSLSSEGERRRKQYARKLVSPAVEEKTENTIIKKGNIGRDLACRKRRKVRSVSSPTGSRDGSEVTEFEQIKDSQLLNGAAMKEKKTKGKGDGFKVKMEKGSKEEDSDSKNLPLRASLDMCSKRGDVMGAIKLYDLAQREGIKLGQYHYTVLLYLCSSAAVGFVQPAKSGSVSRTLHAVSNRVSDAKISNSSGDTSSDANTSNIQVSNNGMESIDSDKMEFNSSVNCNGLHSNPNEQKHSTQYSSESSNPQSQSQDGLSIFKQDRHSDNGNDNLICVSEDVKIYALHRGFEIYERMCMDNVPMNEAILTAVARMAMSTGNGDMAFDMVKKMKSLGIKPKLRSYGPALTAFCSSGDIAKAFSVEEHMLKHDVYPEEPELEALLKVSIEAGKADKVYYLLHKLRTYVGKVSPPTAGTIVRWFKSEAASRVGKRKWDKRLVKEATENGGGGWHGQGWLGKGRWSISCTYMAHDGFCNCCGEKLVAVDLNPIETENFADSVASLAIRRDRDSSFEKFQKWLDYYGPFEAVVDAANVGLFGQRRFLPSKINTVVNGIRQKLPSKRWPLIILHNKRIASPKMCVPVNKALIEKWRNADALYATPTGSNDDWYWLYAAIKFKCLIVTNDEMRDHTFLLLGNDHFPKWKERHQVRFSFSNSGPVFHMPLPWSVVIQESEEGHWHVPIMSEHNNEEERTWLCLRRGKSSLVRQDSITRKPEGNMKAREMADARVKIKAEPLKHVKHKSSQNSAKQVVHKNLINILSSSGFSDHHTGKVLMEIKAAEKLGDCVIDFQI</sequence>
<evidence type="ECO:0000259" key="14">
    <source>
        <dbReference type="Pfam" id="PF16953"/>
    </source>
</evidence>
<feature type="compositionally biased region" description="Polar residues" evidence="13">
    <location>
        <begin position="311"/>
        <end position="321"/>
    </location>
</feature>
<name>A0AAV8TPA6_9ROSI</name>
<feature type="region of interest" description="Disordered" evidence="13">
    <location>
        <begin position="60"/>
        <end position="109"/>
    </location>
</feature>
<dbReference type="EMBL" id="JAIWQS010000004">
    <property type="protein sequence ID" value="KAJ8768762.1"/>
    <property type="molecule type" value="Genomic_DNA"/>
</dbReference>
<protein>
    <recommendedName>
        <fullName evidence="4">ribonuclease P</fullName>
        <ecNumber evidence="4">3.1.26.5</ecNumber>
    </recommendedName>
</protein>